<dbReference type="EMBL" id="JAGSOY010000082">
    <property type="protein sequence ID" value="MBU2713476.1"/>
    <property type="molecule type" value="Genomic_DNA"/>
</dbReference>
<protein>
    <recommendedName>
        <fullName evidence="3">Cytochrome oxidase assembly protein</fullName>
    </recommendedName>
</protein>
<proteinExistence type="predicted"/>
<name>A0ABS5ZJR1_9GAMM</name>
<comment type="caution">
    <text evidence="1">The sequence shown here is derived from an EMBL/GenBank/DDBJ whole genome shotgun (WGS) entry which is preliminary data.</text>
</comment>
<dbReference type="Proteomes" id="UP000690515">
    <property type="component" value="Unassembled WGS sequence"/>
</dbReference>
<organism evidence="1 2">
    <name type="scientific">Zooshikella harenae</name>
    <dbReference type="NCBI Taxonomy" id="2827238"/>
    <lineage>
        <taxon>Bacteria</taxon>
        <taxon>Pseudomonadati</taxon>
        <taxon>Pseudomonadota</taxon>
        <taxon>Gammaproteobacteria</taxon>
        <taxon>Oceanospirillales</taxon>
        <taxon>Zooshikellaceae</taxon>
        <taxon>Zooshikella</taxon>
    </lineage>
</organism>
<evidence type="ECO:0000313" key="1">
    <source>
        <dbReference type="EMBL" id="MBU2713476.1"/>
    </source>
</evidence>
<keyword evidence="2" id="KW-1185">Reference proteome</keyword>
<gene>
    <name evidence="1" type="ORF">KCG35_20665</name>
</gene>
<sequence length="195" mass="22164">MSSKRNNKFLLIIILCTPIVVMALSSTMFKTGFFVPQKTTNRGLLLKPTLTVEKLNINGGSLRLNKQVDPLWSILILPTTNECLKQCEHALYLTRQIHVALGKEANRVQRILIDEPITSLKEQLHSQHPRLNYLPTQITYYDPLEKLVKHNFPDDNVGIFLVDPLGNIIMQYGVKQSGQDLLKDIKHLLKISLIG</sequence>
<dbReference type="RefSeq" id="WP_215821761.1">
    <property type="nucleotide sequence ID" value="NZ_JAGSOY010000082.1"/>
</dbReference>
<evidence type="ECO:0008006" key="3">
    <source>
        <dbReference type="Google" id="ProtNLM"/>
    </source>
</evidence>
<reference evidence="1 2" key="1">
    <citation type="submission" date="2021-04" db="EMBL/GenBank/DDBJ databases">
        <authorList>
            <person name="Pira H."/>
            <person name="Risdian C."/>
            <person name="Wink J."/>
        </authorList>
    </citation>
    <scope>NUCLEOTIDE SEQUENCE [LARGE SCALE GENOMIC DNA]</scope>
    <source>
        <strain evidence="1 2">WH53</strain>
    </source>
</reference>
<accession>A0ABS5ZJR1</accession>
<evidence type="ECO:0000313" key="2">
    <source>
        <dbReference type="Proteomes" id="UP000690515"/>
    </source>
</evidence>